<accession>A0A2P5HE12</accession>
<keyword evidence="2" id="KW-1185">Reference proteome</keyword>
<sequence>MDDSSHSVYLAANGGDTWEAWSGKTKNGGGCTGTKLGLVPHLECLNLDNSYSQRIRCVRYHPHEKNLALSKQHWKKKKH</sequence>
<evidence type="ECO:0000313" key="1">
    <source>
        <dbReference type="EMBL" id="POS68469.1"/>
    </source>
</evidence>
<organism evidence="1 2">
    <name type="scientific">Diaporthe helianthi</name>
    <dbReference type="NCBI Taxonomy" id="158607"/>
    <lineage>
        <taxon>Eukaryota</taxon>
        <taxon>Fungi</taxon>
        <taxon>Dikarya</taxon>
        <taxon>Ascomycota</taxon>
        <taxon>Pezizomycotina</taxon>
        <taxon>Sordariomycetes</taxon>
        <taxon>Sordariomycetidae</taxon>
        <taxon>Diaporthales</taxon>
        <taxon>Diaporthaceae</taxon>
        <taxon>Diaporthe</taxon>
    </lineage>
</organism>
<protein>
    <submittedName>
        <fullName evidence="1">Uncharacterized protein</fullName>
    </submittedName>
</protein>
<reference evidence="1" key="1">
    <citation type="submission" date="2017-09" db="EMBL/GenBank/DDBJ databases">
        <title>Polyketide synthases of a Diaporthe helianthi virulent isolate.</title>
        <authorList>
            <person name="Baroncelli R."/>
        </authorList>
    </citation>
    <scope>NUCLEOTIDE SEQUENCE [LARGE SCALE GENOMIC DNA]</scope>
    <source>
        <strain evidence="1">7/96</strain>
    </source>
</reference>
<dbReference type="AlphaFoldDB" id="A0A2P5HE12"/>
<evidence type="ECO:0000313" key="2">
    <source>
        <dbReference type="Proteomes" id="UP000094444"/>
    </source>
</evidence>
<dbReference type="InParanoid" id="A0A2P5HE12"/>
<dbReference type="Proteomes" id="UP000094444">
    <property type="component" value="Unassembled WGS sequence"/>
</dbReference>
<dbReference type="EMBL" id="MAVT02006728">
    <property type="protein sequence ID" value="POS68469.1"/>
    <property type="molecule type" value="Genomic_DNA"/>
</dbReference>
<proteinExistence type="predicted"/>
<comment type="caution">
    <text evidence="1">The sequence shown here is derived from an EMBL/GenBank/DDBJ whole genome shotgun (WGS) entry which is preliminary data.</text>
</comment>
<gene>
    <name evidence="1" type="ORF">DHEL01_v213137</name>
</gene>
<name>A0A2P5HE12_DIAHE</name>